<evidence type="ECO:0000256" key="2">
    <source>
        <dbReference type="ARBA" id="ARBA00029447"/>
    </source>
</evidence>
<dbReference type="AlphaFoldDB" id="A0A6J5E8M3"/>
<evidence type="ECO:0000313" key="8">
    <source>
        <dbReference type="Proteomes" id="UP000494329"/>
    </source>
</evidence>
<evidence type="ECO:0000256" key="3">
    <source>
        <dbReference type="PROSITE-ProRule" id="PRU00284"/>
    </source>
</evidence>
<dbReference type="Gene3D" id="1.10.287.950">
    <property type="entry name" value="Methyl-accepting chemotaxis protein"/>
    <property type="match status" value="1"/>
</dbReference>
<dbReference type="GO" id="GO:0007165">
    <property type="term" value="P:signal transduction"/>
    <property type="evidence" value="ECO:0007669"/>
    <property type="project" value="UniProtKB-KW"/>
</dbReference>
<dbReference type="GO" id="GO:0006935">
    <property type="term" value="P:chemotaxis"/>
    <property type="evidence" value="ECO:0007669"/>
    <property type="project" value="InterPro"/>
</dbReference>
<evidence type="ECO:0000313" key="7">
    <source>
        <dbReference type="EMBL" id="CAB3761671.1"/>
    </source>
</evidence>
<reference evidence="7 8" key="1">
    <citation type="submission" date="2020-04" db="EMBL/GenBank/DDBJ databases">
        <authorList>
            <person name="De Canck E."/>
        </authorList>
    </citation>
    <scope>NUCLEOTIDE SEQUENCE [LARGE SCALE GENOMIC DNA]</scope>
    <source>
        <strain evidence="7 8">LMG 29739</strain>
    </source>
</reference>
<keyword evidence="8" id="KW-1185">Reference proteome</keyword>
<keyword evidence="4" id="KW-0812">Transmembrane</keyword>
<feature type="transmembrane region" description="Helical" evidence="4">
    <location>
        <begin position="60"/>
        <end position="79"/>
    </location>
</feature>
<name>A0A6J5E8M3_9BURK</name>
<keyword evidence="1 3" id="KW-0807">Transducer</keyword>
<dbReference type="GO" id="GO:0016020">
    <property type="term" value="C:membrane"/>
    <property type="evidence" value="ECO:0007669"/>
    <property type="project" value="InterPro"/>
</dbReference>
<keyword evidence="4" id="KW-1133">Transmembrane helix</keyword>
<sequence length="590" mass="63264">MLVLLRVISAAIARAACAPTEAPVHFPFAHATMSIATSRSGNASLAGTASLNRFSLGNRILLGFGAIFLLMLITAAISYTRLRAINDEADKLEKQSVLGIFLSTSIRATSSESLTTLQRALFVDGDALSTRNDLDKVGDLLKMIDRLVAQYPQTVDGQEDAARFDAFRAAYAEALPQFNEVLRIAQTSRLDAQGASLGMSTAWDKVTRAANAMVEEDKSQADDWAHLIRQSAHETEITLAVALGVMLLVALGTGYALYKAVTVPMAQVVEVLDVMRTGNLAQRLALRRQDEFGTLEKGFNRMAEELTSLVAQAQKSSLQVTTSVAEIAATSKEQQATAAETAATTTEIGATSREIGATSRDLLQTMNEVSRVAEQSATLAGTSQNGLARMEDTMRSVMEAAGSVNAKLAILNEKAVNINQVVATITKVADQTNLLSLNAAIEAEKAGEYGRGFGVVATEIRRLADQTAVATYDIEQTVKEIQSAVSAGVMGMEKFSEEVRRGMHDVQQVGTQLSQIIQEVQALAPRFQMVNEGMHTQASGAEQITQALSQLSEAAQQTAESLRQSSQAIDDLTLVANQLRTGVSRFKIEA</sequence>
<evidence type="ECO:0000259" key="6">
    <source>
        <dbReference type="PROSITE" id="PS50885"/>
    </source>
</evidence>
<dbReference type="PRINTS" id="PR00260">
    <property type="entry name" value="CHEMTRNSDUCR"/>
</dbReference>
<accession>A0A6J5E8M3</accession>
<dbReference type="PANTHER" id="PTHR32089:SF120">
    <property type="entry name" value="METHYL-ACCEPTING CHEMOTAXIS PROTEIN TLPQ"/>
    <property type="match status" value="1"/>
</dbReference>
<comment type="similarity">
    <text evidence="2">Belongs to the methyl-accepting chemotaxis (MCP) protein family.</text>
</comment>
<feature type="transmembrane region" description="Helical" evidence="4">
    <location>
        <begin position="237"/>
        <end position="258"/>
    </location>
</feature>
<dbReference type="Pfam" id="PF00672">
    <property type="entry name" value="HAMP"/>
    <property type="match status" value="1"/>
</dbReference>
<keyword evidence="4" id="KW-0472">Membrane</keyword>
<dbReference type="InterPro" id="IPR003660">
    <property type="entry name" value="HAMP_dom"/>
</dbReference>
<dbReference type="SUPFAM" id="SSF58104">
    <property type="entry name" value="Methyl-accepting chemotaxis protein (MCP) signaling domain"/>
    <property type="match status" value="1"/>
</dbReference>
<gene>
    <name evidence="7" type="ORF">LMG29739_03684</name>
</gene>
<proteinExistence type="inferred from homology"/>
<protein>
    <recommendedName>
        <fullName evidence="9">Methyl-accepting chemotaxis protein YoaH</fullName>
    </recommendedName>
</protein>
<dbReference type="PROSITE" id="PS50885">
    <property type="entry name" value="HAMP"/>
    <property type="match status" value="1"/>
</dbReference>
<feature type="domain" description="HAMP" evidence="6">
    <location>
        <begin position="259"/>
        <end position="311"/>
    </location>
</feature>
<dbReference type="SMART" id="SM00304">
    <property type="entry name" value="HAMP"/>
    <property type="match status" value="1"/>
</dbReference>
<evidence type="ECO:0000256" key="1">
    <source>
        <dbReference type="ARBA" id="ARBA00023224"/>
    </source>
</evidence>
<dbReference type="CDD" id="cd06225">
    <property type="entry name" value="HAMP"/>
    <property type="match status" value="1"/>
</dbReference>
<dbReference type="SMART" id="SM00283">
    <property type="entry name" value="MA"/>
    <property type="match status" value="1"/>
</dbReference>
<dbReference type="Proteomes" id="UP000494329">
    <property type="component" value="Unassembled WGS sequence"/>
</dbReference>
<dbReference type="InterPro" id="IPR004089">
    <property type="entry name" value="MCPsignal_dom"/>
</dbReference>
<dbReference type="Pfam" id="PF12729">
    <property type="entry name" value="4HB_MCP_1"/>
    <property type="match status" value="1"/>
</dbReference>
<dbReference type="PANTHER" id="PTHR32089">
    <property type="entry name" value="METHYL-ACCEPTING CHEMOTAXIS PROTEIN MCPB"/>
    <property type="match status" value="1"/>
</dbReference>
<organism evidence="7 8">
    <name type="scientific">Paraburkholderia solisilvae</name>
    <dbReference type="NCBI Taxonomy" id="624376"/>
    <lineage>
        <taxon>Bacteria</taxon>
        <taxon>Pseudomonadati</taxon>
        <taxon>Pseudomonadota</taxon>
        <taxon>Betaproteobacteria</taxon>
        <taxon>Burkholderiales</taxon>
        <taxon>Burkholderiaceae</taxon>
        <taxon>Paraburkholderia</taxon>
    </lineage>
</organism>
<feature type="domain" description="Methyl-accepting transducer" evidence="5">
    <location>
        <begin position="316"/>
        <end position="552"/>
    </location>
</feature>
<dbReference type="GO" id="GO:0004888">
    <property type="term" value="F:transmembrane signaling receptor activity"/>
    <property type="evidence" value="ECO:0007669"/>
    <property type="project" value="InterPro"/>
</dbReference>
<evidence type="ECO:0000256" key="4">
    <source>
        <dbReference type="SAM" id="Phobius"/>
    </source>
</evidence>
<dbReference type="Pfam" id="PF00015">
    <property type="entry name" value="MCPsignal"/>
    <property type="match status" value="1"/>
</dbReference>
<dbReference type="InterPro" id="IPR004090">
    <property type="entry name" value="Chemotax_Me-accpt_rcpt"/>
</dbReference>
<dbReference type="PROSITE" id="PS50111">
    <property type="entry name" value="CHEMOTAXIS_TRANSDUC_2"/>
    <property type="match status" value="1"/>
</dbReference>
<evidence type="ECO:0008006" key="9">
    <source>
        <dbReference type="Google" id="ProtNLM"/>
    </source>
</evidence>
<evidence type="ECO:0000259" key="5">
    <source>
        <dbReference type="PROSITE" id="PS50111"/>
    </source>
</evidence>
<dbReference type="EMBL" id="CADIKF010000029">
    <property type="protein sequence ID" value="CAB3761671.1"/>
    <property type="molecule type" value="Genomic_DNA"/>
</dbReference>
<dbReference type="InterPro" id="IPR024478">
    <property type="entry name" value="HlyB_4HB_MCP"/>
</dbReference>